<gene>
    <name evidence="1" type="ORF">LCGC14_0807890</name>
</gene>
<dbReference type="EMBL" id="LAZR01002211">
    <property type="protein sequence ID" value="KKN33020.1"/>
    <property type="molecule type" value="Genomic_DNA"/>
</dbReference>
<sequence>MLFRYKISTPASTAESAKQKTTLKVAHGIVTQIDIQFPPGPVGLLHLHINDALHQVWPMNTGEAFASHNANISFREFIPVLVEPYEFQAYTWNTDDTYEHLLIIRIGILPINVAAPWLMSLDDRLKSLLGGV</sequence>
<protein>
    <submittedName>
        <fullName evidence="1">Uncharacterized protein</fullName>
    </submittedName>
</protein>
<organism evidence="1">
    <name type="scientific">marine sediment metagenome</name>
    <dbReference type="NCBI Taxonomy" id="412755"/>
    <lineage>
        <taxon>unclassified sequences</taxon>
        <taxon>metagenomes</taxon>
        <taxon>ecological metagenomes</taxon>
    </lineage>
</organism>
<comment type="caution">
    <text evidence="1">The sequence shown here is derived from an EMBL/GenBank/DDBJ whole genome shotgun (WGS) entry which is preliminary data.</text>
</comment>
<reference evidence="1" key="1">
    <citation type="journal article" date="2015" name="Nature">
        <title>Complex archaea that bridge the gap between prokaryotes and eukaryotes.</title>
        <authorList>
            <person name="Spang A."/>
            <person name="Saw J.H."/>
            <person name="Jorgensen S.L."/>
            <person name="Zaremba-Niedzwiedzka K."/>
            <person name="Martijn J."/>
            <person name="Lind A.E."/>
            <person name="van Eijk R."/>
            <person name="Schleper C."/>
            <person name="Guy L."/>
            <person name="Ettema T.J."/>
        </authorList>
    </citation>
    <scope>NUCLEOTIDE SEQUENCE</scope>
</reference>
<dbReference type="AlphaFoldDB" id="A0A0F9PMJ4"/>
<accession>A0A0F9PMJ4</accession>
<proteinExistence type="predicted"/>
<evidence type="ECO:0000313" key="1">
    <source>
        <dbReference type="EMBL" id="KKN33020.1"/>
    </source>
</evidence>
<name>A0A0F9PMJ4_9ZZZZ</name>